<protein>
    <recommendedName>
        <fullName evidence="1">F-box domain-containing protein</fullName>
    </recommendedName>
</protein>
<name>A0A2T8KH44_9POAL</name>
<dbReference type="PANTHER" id="PTHR35546:SF80">
    <property type="entry name" value="F-BOX DOMAIN CONTAINING PROTEIN EXPRESSED"/>
    <property type="match status" value="1"/>
</dbReference>
<dbReference type="InterPro" id="IPR036047">
    <property type="entry name" value="F-box-like_dom_sf"/>
</dbReference>
<proteinExistence type="predicted"/>
<dbReference type="SMART" id="SM00256">
    <property type="entry name" value="FBOX"/>
    <property type="match status" value="1"/>
</dbReference>
<sequence>MDGGGGDRSPSPPSPAAYLPDELVLEILARLPAKSLRRFKSVSRSWRGLISDPANRSRFAQTLSGFFFHPAALEGPPWRFCGLSSPGAADGGGGLSTVETALSFLPSSRGEMELLDSCNGLLLLRCCSPTPPSSRGQAPGEFRAWHNTTYAALGFDPAVSPHFLVFQLVEQEDPCYGFVEAVDIYSSGTGRWALHRSSVVSVDVKGQSWKVTPAPRGVDDDECGRVAQSQGRLLFVHHDYPGDALAIYVRDDRKEWVLKQREWPGRGKRLVSYDMKHGVMHATCSLEEQVPDKYDRRFSPYVPFYSRVSLLPSPN</sequence>
<dbReference type="PROSITE" id="PS50181">
    <property type="entry name" value="FBOX"/>
    <property type="match status" value="1"/>
</dbReference>
<feature type="domain" description="F-box" evidence="1">
    <location>
        <begin position="13"/>
        <end position="62"/>
    </location>
</feature>
<dbReference type="SUPFAM" id="SSF81383">
    <property type="entry name" value="F-box domain"/>
    <property type="match status" value="1"/>
</dbReference>
<dbReference type="InterPro" id="IPR055290">
    <property type="entry name" value="At3g26010-like"/>
</dbReference>
<dbReference type="InterPro" id="IPR001810">
    <property type="entry name" value="F-box_dom"/>
</dbReference>
<accession>A0A2T8KH44</accession>
<dbReference type="Gramene" id="PVH61495">
    <property type="protein sequence ID" value="PVH61495"/>
    <property type="gene ID" value="PAHAL_3G047000"/>
</dbReference>
<gene>
    <name evidence="2" type="ORF">PAHAL_3G047000</name>
</gene>
<reference evidence="2" key="1">
    <citation type="submission" date="2018-04" db="EMBL/GenBank/DDBJ databases">
        <title>WGS assembly of Panicum hallii.</title>
        <authorList>
            <person name="Lovell J."/>
            <person name="Jenkins J."/>
            <person name="Lowry D."/>
            <person name="Mamidi S."/>
            <person name="Sreedasyam A."/>
            <person name="Weng X."/>
            <person name="Barry K."/>
            <person name="Bonette J."/>
            <person name="Campitelli B."/>
            <person name="Daum C."/>
            <person name="Gordon S."/>
            <person name="Gould B."/>
            <person name="Lipzen A."/>
            <person name="Macqueen A."/>
            <person name="Palacio-Mejia J."/>
            <person name="Plott C."/>
            <person name="Shakirov E."/>
            <person name="Shu S."/>
            <person name="Yoshinaga Y."/>
            <person name="Zane M."/>
            <person name="Rokhsar D."/>
            <person name="Grimwood J."/>
            <person name="Schmutz J."/>
            <person name="Juenger T."/>
        </authorList>
    </citation>
    <scope>NUCLEOTIDE SEQUENCE [LARGE SCALE GENOMIC DNA]</scope>
    <source>
        <strain evidence="2">FIL2</strain>
    </source>
</reference>
<dbReference type="CDD" id="cd22157">
    <property type="entry name" value="F-box_AtFBW1-like"/>
    <property type="match status" value="1"/>
</dbReference>
<dbReference type="Pfam" id="PF00646">
    <property type="entry name" value="F-box"/>
    <property type="match status" value="1"/>
</dbReference>
<dbReference type="EMBL" id="CM008048">
    <property type="protein sequence ID" value="PVH61495.1"/>
    <property type="molecule type" value="Genomic_DNA"/>
</dbReference>
<dbReference type="Gene3D" id="1.20.1280.50">
    <property type="match status" value="1"/>
</dbReference>
<evidence type="ECO:0000259" key="1">
    <source>
        <dbReference type="PROSITE" id="PS50181"/>
    </source>
</evidence>
<dbReference type="Proteomes" id="UP000243499">
    <property type="component" value="Chromosome 3"/>
</dbReference>
<evidence type="ECO:0000313" key="2">
    <source>
        <dbReference type="EMBL" id="PVH61495.1"/>
    </source>
</evidence>
<dbReference type="AlphaFoldDB" id="A0A2T8KH44"/>
<dbReference type="PANTHER" id="PTHR35546">
    <property type="entry name" value="F-BOX PROTEIN INTERACTION DOMAIN PROTEIN-RELATED"/>
    <property type="match status" value="1"/>
</dbReference>
<organism evidence="2">
    <name type="scientific">Panicum hallii</name>
    <dbReference type="NCBI Taxonomy" id="206008"/>
    <lineage>
        <taxon>Eukaryota</taxon>
        <taxon>Viridiplantae</taxon>
        <taxon>Streptophyta</taxon>
        <taxon>Embryophyta</taxon>
        <taxon>Tracheophyta</taxon>
        <taxon>Spermatophyta</taxon>
        <taxon>Magnoliopsida</taxon>
        <taxon>Liliopsida</taxon>
        <taxon>Poales</taxon>
        <taxon>Poaceae</taxon>
        <taxon>PACMAD clade</taxon>
        <taxon>Panicoideae</taxon>
        <taxon>Panicodae</taxon>
        <taxon>Paniceae</taxon>
        <taxon>Panicinae</taxon>
        <taxon>Panicum</taxon>
        <taxon>Panicum sect. Panicum</taxon>
    </lineage>
</organism>